<dbReference type="Proteomes" id="UP000297452">
    <property type="component" value="Unassembled WGS sequence"/>
</dbReference>
<protein>
    <submittedName>
        <fullName evidence="1">Uncharacterized protein</fullName>
    </submittedName>
</protein>
<dbReference type="AlphaFoldDB" id="A0A4Z1HRD0"/>
<dbReference type="STRING" id="278944.A0A4Z1HRD0"/>
<proteinExistence type="predicted"/>
<sequence>MTSNKNDLVVHDHVIDNSSSEEVSSSIIKEETKRTWTSYIWDSLDKSPQERRFLFKLDLAVLTFASLGYFIKNLDQ</sequence>
<dbReference type="OrthoDB" id="3639251at2759"/>
<dbReference type="EMBL" id="PQXJ01000521">
    <property type="protein sequence ID" value="TGO47513.1"/>
    <property type="molecule type" value="Genomic_DNA"/>
</dbReference>
<accession>A0A4Z1HRD0</accession>
<comment type="caution">
    <text evidence="1">The sequence shown here is derived from an EMBL/GenBank/DDBJ whole genome shotgun (WGS) entry which is preliminary data.</text>
</comment>
<organism evidence="1 2">
    <name type="scientific">Botryotinia narcissicola</name>
    <dbReference type="NCBI Taxonomy" id="278944"/>
    <lineage>
        <taxon>Eukaryota</taxon>
        <taxon>Fungi</taxon>
        <taxon>Dikarya</taxon>
        <taxon>Ascomycota</taxon>
        <taxon>Pezizomycotina</taxon>
        <taxon>Leotiomycetes</taxon>
        <taxon>Helotiales</taxon>
        <taxon>Sclerotiniaceae</taxon>
        <taxon>Botryotinia</taxon>
    </lineage>
</organism>
<reference evidence="1 2" key="1">
    <citation type="submission" date="2017-12" db="EMBL/GenBank/DDBJ databases">
        <title>Comparative genomics of Botrytis spp.</title>
        <authorList>
            <person name="Valero-Jimenez C.A."/>
            <person name="Tapia P."/>
            <person name="Veloso J."/>
            <person name="Silva-Moreno E."/>
            <person name="Staats M."/>
            <person name="Valdes J.H."/>
            <person name="Van Kan J.A.L."/>
        </authorList>
    </citation>
    <scope>NUCLEOTIDE SEQUENCE [LARGE SCALE GENOMIC DNA]</scope>
    <source>
        <strain evidence="1 2">MUCL2120</strain>
    </source>
</reference>
<evidence type="ECO:0000313" key="1">
    <source>
        <dbReference type="EMBL" id="TGO47513.1"/>
    </source>
</evidence>
<gene>
    <name evidence="1" type="ORF">BOTNAR_0521g00090</name>
</gene>
<name>A0A4Z1HRD0_9HELO</name>
<keyword evidence="2" id="KW-1185">Reference proteome</keyword>
<evidence type="ECO:0000313" key="2">
    <source>
        <dbReference type="Proteomes" id="UP000297452"/>
    </source>
</evidence>